<dbReference type="OrthoDB" id="9806130at2"/>
<dbReference type="Gene3D" id="3.40.50.620">
    <property type="entry name" value="HUPs"/>
    <property type="match status" value="1"/>
</dbReference>
<dbReference type="SMART" id="SM00388">
    <property type="entry name" value="HisKA"/>
    <property type="match status" value="1"/>
</dbReference>
<dbReference type="InterPro" id="IPR027417">
    <property type="entry name" value="P-loop_NTPase"/>
</dbReference>
<accession>A0A239G777</accession>
<evidence type="ECO:0000256" key="12">
    <source>
        <dbReference type="ARBA" id="ARBA00023012"/>
    </source>
</evidence>
<evidence type="ECO:0000256" key="7">
    <source>
        <dbReference type="ARBA" id="ARBA00022692"/>
    </source>
</evidence>
<dbReference type="InterPro" id="IPR004358">
    <property type="entry name" value="Sig_transdc_His_kin-like_C"/>
</dbReference>
<dbReference type="SUPFAM" id="SSF47384">
    <property type="entry name" value="Homodimeric domain of signal transducing histidine kinase"/>
    <property type="match status" value="1"/>
</dbReference>
<dbReference type="InterPro" id="IPR005467">
    <property type="entry name" value="His_kinase_dom"/>
</dbReference>
<protein>
    <recommendedName>
        <fullName evidence="4">histidine kinase</fullName>
        <ecNumber evidence="4">2.7.13.3</ecNumber>
    </recommendedName>
</protein>
<comment type="subcellular location">
    <subcellularLocation>
        <location evidence="3">Cell membrane</location>
    </subcellularLocation>
    <subcellularLocation>
        <location evidence="2">Membrane</location>
        <topology evidence="2">Multi-pass membrane protein</topology>
    </subcellularLocation>
</comment>
<evidence type="ECO:0000256" key="13">
    <source>
        <dbReference type="ARBA" id="ARBA00023136"/>
    </source>
</evidence>
<evidence type="ECO:0000256" key="15">
    <source>
        <dbReference type="SAM" id="Phobius"/>
    </source>
</evidence>
<dbReference type="Pfam" id="PF00582">
    <property type="entry name" value="Usp"/>
    <property type="match status" value="1"/>
</dbReference>
<evidence type="ECO:0000256" key="8">
    <source>
        <dbReference type="ARBA" id="ARBA00022741"/>
    </source>
</evidence>
<dbReference type="AlphaFoldDB" id="A0A239G777"/>
<proteinExistence type="predicted"/>
<reference evidence="17 18" key="1">
    <citation type="submission" date="2017-06" db="EMBL/GenBank/DDBJ databases">
        <authorList>
            <person name="Kim H.J."/>
            <person name="Triplett B.A."/>
        </authorList>
    </citation>
    <scope>NUCLEOTIDE SEQUENCE [LARGE SCALE GENOMIC DNA]</scope>
    <source>
        <strain evidence="17 18">CGMCC 4.5593</strain>
    </source>
</reference>
<dbReference type="PANTHER" id="PTHR45569">
    <property type="entry name" value="SENSOR PROTEIN KDPD"/>
    <property type="match status" value="1"/>
</dbReference>
<dbReference type="EMBL" id="FZPH01000001">
    <property type="protein sequence ID" value="SNS64835.1"/>
    <property type="molecule type" value="Genomic_DNA"/>
</dbReference>
<keyword evidence="12" id="KW-0902">Two-component regulatory system</keyword>
<dbReference type="EC" id="2.7.13.3" evidence="4"/>
<dbReference type="GO" id="GO:0000155">
    <property type="term" value="F:phosphorelay sensor kinase activity"/>
    <property type="evidence" value="ECO:0007669"/>
    <property type="project" value="InterPro"/>
</dbReference>
<keyword evidence="8" id="KW-0547">Nucleotide-binding</keyword>
<dbReference type="InterPro" id="IPR014729">
    <property type="entry name" value="Rossmann-like_a/b/a_fold"/>
</dbReference>
<keyword evidence="9 17" id="KW-0418">Kinase</keyword>
<feature type="transmembrane region" description="Helical" evidence="15">
    <location>
        <begin position="455"/>
        <end position="475"/>
    </location>
</feature>
<name>A0A239G777_9ACTN</name>
<evidence type="ECO:0000256" key="14">
    <source>
        <dbReference type="SAM" id="MobiDB-lite"/>
    </source>
</evidence>
<keyword evidence="13 15" id="KW-0472">Membrane</keyword>
<keyword evidence="10" id="KW-0067">ATP-binding</keyword>
<dbReference type="InterPro" id="IPR036097">
    <property type="entry name" value="HisK_dim/P_sf"/>
</dbReference>
<dbReference type="PRINTS" id="PR00344">
    <property type="entry name" value="BCTRLSENSOR"/>
</dbReference>
<feature type="domain" description="Histidine kinase" evidence="16">
    <location>
        <begin position="630"/>
        <end position="843"/>
    </location>
</feature>
<dbReference type="InterPro" id="IPR003852">
    <property type="entry name" value="Sig_transdc_His_kinase_KdpD_N"/>
</dbReference>
<dbReference type="FunFam" id="3.40.50.300:FF:000483">
    <property type="entry name" value="Sensor histidine kinase KdpD"/>
    <property type="match status" value="1"/>
</dbReference>
<dbReference type="Pfam" id="PF00512">
    <property type="entry name" value="HisKA"/>
    <property type="match status" value="1"/>
</dbReference>
<dbReference type="PROSITE" id="PS50109">
    <property type="entry name" value="HIS_KIN"/>
    <property type="match status" value="1"/>
</dbReference>
<keyword evidence="5" id="KW-0597">Phosphoprotein</keyword>
<dbReference type="CDD" id="cd00082">
    <property type="entry name" value="HisKA"/>
    <property type="match status" value="1"/>
</dbReference>
<dbReference type="InterPro" id="IPR038318">
    <property type="entry name" value="KdpD_sf"/>
</dbReference>
<dbReference type="Pfam" id="PF02702">
    <property type="entry name" value="KdpD"/>
    <property type="match status" value="1"/>
</dbReference>
<feature type="compositionally biased region" description="Low complexity" evidence="14">
    <location>
        <begin position="939"/>
        <end position="964"/>
    </location>
</feature>
<evidence type="ECO:0000256" key="1">
    <source>
        <dbReference type="ARBA" id="ARBA00000085"/>
    </source>
</evidence>
<feature type="compositionally biased region" description="Low complexity" evidence="14">
    <location>
        <begin position="1036"/>
        <end position="1053"/>
    </location>
</feature>
<evidence type="ECO:0000256" key="3">
    <source>
        <dbReference type="ARBA" id="ARBA00004236"/>
    </source>
</evidence>
<evidence type="ECO:0000313" key="17">
    <source>
        <dbReference type="EMBL" id="SNS64835.1"/>
    </source>
</evidence>
<dbReference type="InterPro" id="IPR025201">
    <property type="entry name" value="KdpD_TM"/>
</dbReference>
<evidence type="ECO:0000256" key="9">
    <source>
        <dbReference type="ARBA" id="ARBA00022777"/>
    </source>
</evidence>
<dbReference type="Pfam" id="PF02518">
    <property type="entry name" value="HATPase_c"/>
    <property type="match status" value="1"/>
</dbReference>
<dbReference type="Gene3D" id="1.20.120.620">
    <property type="entry name" value="Backbone structure of the membrane domain of e. Coli histidine kinase receptor kdpd"/>
    <property type="match status" value="1"/>
</dbReference>
<keyword evidence="7 15" id="KW-0812">Transmembrane</keyword>
<dbReference type="Gene3D" id="3.40.50.300">
    <property type="entry name" value="P-loop containing nucleotide triphosphate hydrolases"/>
    <property type="match status" value="1"/>
</dbReference>
<dbReference type="SMART" id="SM00387">
    <property type="entry name" value="HATPase_c"/>
    <property type="match status" value="1"/>
</dbReference>
<keyword evidence="6" id="KW-0808">Transferase</keyword>
<dbReference type="InterPro" id="IPR006016">
    <property type="entry name" value="UspA"/>
</dbReference>
<keyword evidence="11 15" id="KW-1133">Transmembrane helix</keyword>
<dbReference type="InterPro" id="IPR036890">
    <property type="entry name" value="HATPase_C_sf"/>
</dbReference>
<dbReference type="GO" id="GO:0005524">
    <property type="term" value="F:ATP binding"/>
    <property type="evidence" value="ECO:0007669"/>
    <property type="project" value="UniProtKB-KW"/>
</dbReference>
<dbReference type="Proteomes" id="UP000198362">
    <property type="component" value="Unassembled WGS sequence"/>
</dbReference>
<dbReference type="SUPFAM" id="SSF52402">
    <property type="entry name" value="Adenine nucleotide alpha hydrolases-like"/>
    <property type="match status" value="1"/>
</dbReference>
<evidence type="ECO:0000256" key="11">
    <source>
        <dbReference type="ARBA" id="ARBA00022989"/>
    </source>
</evidence>
<dbReference type="Pfam" id="PF13493">
    <property type="entry name" value="DUF4118"/>
    <property type="match status" value="1"/>
</dbReference>
<organism evidence="17 18">
    <name type="scientific">Asanoa hainanensis</name>
    <dbReference type="NCBI Taxonomy" id="560556"/>
    <lineage>
        <taxon>Bacteria</taxon>
        <taxon>Bacillati</taxon>
        <taxon>Actinomycetota</taxon>
        <taxon>Actinomycetes</taxon>
        <taxon>Micromonosporales</taxon>
        <taxon>Micromonosporaceae</taxon>
        <taxon>Asanoa</taxon>
    </lineage>
</organism>
<dbReference type="GO" id="GO:0005886">
    <property type="term" value="C:plasma membrane"/>
    <property type="evidence" value="ECO:0007669"/>
    <property type="project" value="UniProtKB-SubCell"/>
</dbReference>
<sequence>MARGQLRIYLGAAPGVGKTFAMLEEAQRRAGRGTDLVIGFLETHGRPHTAEMLDDLEVTPRREMSYRGARFTEMDVDAILRRNPQVAVVDELAHTNVPGSRNEKRWQDIQELLDAGITVLSTVNIQHLESLNDVVEQITGVVQRETVPDSVVRGADQVELVDMTPEALRRRMVHGNVYPAEKIDAALGNYFRVGNLTALRELALLWLADKVDEQLDRYREEHGIGTTWEARERVVVAVTGGREGDTLIRRAARIAARSKGADLLAVHVSRSDGLVDADPALLGRQRLLVESLGGTYHQVVGVDVSRALLDFARGVNATQLVLGASRRGRVQQIFSAGVGVTTTAQSGPIDVHLVTHEEIGLGRRRFRRGGAALSRSRRIAGFLVALIGLPALTAILVPFIDNLSLASDMMLFLLAVVVVALVGGRWPAIAAAVAGFLLLNYFFTPPLRKFTVNETENLLALAVFVVVAIAVSAVVDTAATRTREAAGASADAQTLATVAGSVLRGARPLEALLRQLREMFGLDSVTLLERAPGAVDVPERRRDPTAWRVAATDGAGPSHTPAEGTSDVPIGDDLALVLRGSTLEASDRRVIEAFAAQAAVALRQERLAEQAAEALPLAEADRMRTALLAAVSHDLRTPLASAKAAVTSLRSDEVEFSPDDRDELLATADESLDKLSRLVANLLDMSRLQAGALGVVTASLGLEEAVPHALDELGAPARPVVLRMPDDLPLVHADPGLLERILVNVIGNAIRYSPSDRPPTVTASEHAGQVELRVIDRGPGIPDEARDRVFQPFQRLGDRTNHEGVGLGLALSRGLAEAMGGSLVPETTPGGGLTMVLALPSAEADVEPTETRATELADQAIRERLRRWPRDAQLSARLGEAATPDLAVGEPARPDRGLVPEPVHPSRLAERDAAGNGGGHGTRGGGTDSAGDGDRHAASDGSAGSRAGDGSPDGGTAAAGADGDSGAERRSWLGRAVRRAAAAGGGGAERSSGRGGEAETQGNLGGEADADGDAVAGRLVHVDRAVGDGGGDAGVHGDAGAASGAVDASAGTPGDRDGDAGRARFDEGAGTVRDHDGAEAGGEKDPVDSHVSGRDRPRRNRGMRHGEGAARTSDDRTSKEPGTGADEGGRGQVRANEPDGDDTPPSRGGGR</sequence>
<dbReference type="InterPro" id="IPR003661">
    <property type="entry name" value="HisK_dim/P_dom"/>
</dbReference>
<evidence type="ECO:0000256" key="10">
    <source>
        <dbReference type="ARBA" id="ARBA00022840"/>
    </source>
</evidence>
<dbReference type="InterPro" id="IPR052023">
    <property type="entry name" value="Histidine_kinase_KdpD"/>
</dbReference>
<dbReference type="Gene3D" id="3.30.565.10">
    <property type="entry name" value="Histidine kinase-like ATPase, C-terminal domain"/>
    <property type="match status" value="1"/>
</dbReference>
<dbReference type="GO" id="GO:0005737">
    <property type="term" value="C:cytoplasm"/>
    <property type="evidence" value="ECO:0007669"/>
    <property type="project" value="UniProtKB-ARBA"/>
</dbReference>
<feature type="compositionally biased region" description="Gly residues" evidence="14">
    <location>
        <begin position="915"/>
        <end position="928"/>
    </location>
</feature>
<dbReference type="SUPFAM" id="SSF55874">
    <property type="entry name" value="ATPase domain of HSP90 chaperone/DNA topoisomerase II/histidine kinase"/>
    <property type="match status" value="1"/>
</dbReference>
<feature type="region of interest" description="Disordered" evidence="14">
    <location>
        <begin position="876"/>
        <end position="1151"/>
    </location>
</feature>
<dbReference type="CDD" id="cd00075">
    <property type="entry name" value="HATPase"/>
    <property type="match status" value="1"/>
</dbReference>
<evidence type="ECO:0000256" key="5">
    <source>
        <dbReference type="ARBA" id="ARBA00022553"/>
    </source>
</evidence>
<keyword evidence="18" id="KW-1185">Reference proteome</keyword>
<dbReference type="Gene3D" id="1.10.287.130">
    <property type="match status" value="1"/>
</dbReference>
<feature type="transmembrane region" description="Helical" evidence="15">
    <location>
        <begin position="412"/>
        <end position="443"/>
    </location>
</feature>
<evidence type="ECO:0000313" key="18">
    <source>
        <dbReference type="Proteomes" id="UP000198362"/>
    </source>
</evidence>
<comment type="catalytic activity">
    <reaction evidence="1">
        <text>ATP + protein L-histidine = ADP + protein N-phospho-L-histidine.</text>
        <dbReference type="EC" id="2.7.13.3"/>
    </reaction>
</comment>
<gene>
    <name evidence="17" type="ORF">SAMN05421812_101255</name>
</gene>
<evidence type="ECO:0000256" key="6">
    <source>
        <dbReference type="ARBA" id="ARBA00022679"/>
    </source>
</evidence>
<feature type="compositionally biased region" description="Basic and acidic residues" evidence="14">
    <location>
        <begin position="1054"/>
        <end position="1095"/>
    </location>
</feature>
<feature type="transmembrane region" description="Helical" evidence="15">
    <location>
        <begin position="379"/>
        <end position="400"/>
    </location>
</feature>
<dbReference type="InterPro" id="IPR003594">
    <property type="entry name" value="HATPase_dom"/>
</dbReference>
<evidence type="ECO:0000256" key="2">
    <source>
        <dbReference type="ARBA" id="ARBA00004141"/>
    </source>
</evidence>
<evidence type="ECO:0000256" key="4">
    <source>
        <dbReference type="ARBA" id="ARBA00012438"/>
    </source>
</evidence>
<dbReference type="PANTHER" id="PTHR45569:SF1">
    <property type="entry name" value="SENSOR PROTEIN KDPD"/>
    <property type="match status" value="1"/>
</dbReference>
<evidence type="ECO:0000259" key="16">
    <source>
        <dbReference type="PROSITE" id="PS50109"/>
    </source>
</evidence>
<feature type="compositionally biased region" description="Basic and acidic residues" evidence="14">
    <location>
        <begin position="1104"/>
        <end position="1119"/>
    </location>
</feature>